<dbReference type="Gene3D" id="1.10.10.60">
    <property type="entry name" value="Homeodomain-like"/>
    <property type="match status" value="1"/>
</dbReference>
<accession>A0AAW4YWG5</accession>
<dbReference type="GO" id="GO:0043565">
    <property type="term" value="F:sequence-specific DNA binding"/>
    <property type="evidence" value="ECO:0007669"/>
    <property type="project" value="InterPro"/>
</dbReference>
<gene>
    <name evidence="6" type="ORF">HOP61_15935</name>
</gene>
<dbReference type="PRINTS" id="PR00032">
    <property type="entry name" value="HTHARAC"/>
</dbReference>
<dbReference type="InterPro" id="IPR035418">
    <property type="entry name" value="AraC-bd_2"/>
</dbReference>
<evidence type="ECO:0000313" key="6">
    <source>
        <dbReference type="EMBL" id="MCE8052783.1"/>
    </source>
</evidence>
<keyword evidence="1" id="KW-0805">Transcription regulation</keyword>
<dbReference type="InterPro" id="IPR018060">
    <property type="entry name" value="HTH_AraC"/>
</dbReference>
<proteinExistence type="predicted"/>
<name>A0AAW4YWG5_9GAMM</name>
<dbReference type="Pfam" id="PF14525">
    <property type="entry name" value="AraC_binding_2"/>
    <property type="match status" value="1"/>
</dbReference>
<feature type="region of interest" description="Disordered" evidence="4">
    <location>
        <begin position="1"/>
        <end position="26"/>
    </location>
</feature>
<evidence type="ECO:0000313" key="7">
    <source>
        <dbReference type="Proteomes" id="UP001320178"/>
    </source>
</evidence>
<evidence type="ECO:0000256" key="4">
    <source>
        <dbReference type="SAM" id="MobiDB-lite"/>
    </source>
</evidence>
<reference evidence="6" key="1">
    <citation type="submission" date="2020-05" db="EMBL/GenBank/DDBJ databases">
        <authorList>
            <person name="Wang L."/>
            <person name="Shao Z."/>
        </authorList>
    </citation>
    <scope>NUCLEOTIDE SEQUENCE</scope>
    <source>
        <strain evidence="6">MCCC 1A05776</strain>
    </source>
</reference>
<dbReference type="Proteomes" id="UP001320178">
    <property type="component" value="Unassembled WGS sequence"/>
</dbReference>
<dbReference type="PANTHER" id="PTHR46796:SF6">
    <property type="entry name" value="ARAC SUBFAMILY"/>
    <property type="match status" value="1"/>
</dbReference>
<evidence type="ECO:0000256" key="2">
    <source>
        <dbReference type="ARBA" id="ARBA00023125"/>
    </source>
</evidence>
<dbReference type="SMART" id="SM00342">
    <property type="entry name" value="HTH_ARAC"/>
    <property type="match status" value="1"/>
</dbReference>
<dbReference type="PANTHER" id="PTHR46796">
    <property type="entry name" value="HTH-TYPE TRANSCRIPTIONAL ACTIVATOR RHAS-RELATED"/>
    <property type="match status" value="1"/>
</dbReference>
<dbReference type="GO" id="GO:0003700">
    <property type="term" value="F:DNA-binding transcription factor activity"/>
    <property type="evidence" value="ECO:0007669"/>
    <property type="project" value="InterPro"/>
</dbReference>
<keyword evidence="2" id="KW-0238">DNA-binding</keyword>
<dbReference type="EMBL" id="JABFTS010000007">
    <property type="protein sequence ID" value="MCE8052783.1"/>
    <property type="molecule type" value="Genomic_DNA"/>
</dbReference>
<comment type="caution">
    <text evidence="6">The sequence shown here is derived from an EMBL/GenBank/DDBJ whole genome shotgun (WGS) entry which is preliminary data.</text>
</comment>
<evidence type="ECO:0000259" key="5">
    <source>
        <dbReference type="PROSITE" id="PS01124"/>
    </source>
</evidence>
<dbReference type="InterPro" id="IPR050204">
    <property type="entry name" value="AraC_XylS_family_regulators"/>
</dbReference>
<keyword evidence="3" id="KW-0804">Transcription</keyword>
<feature type="compositionally biased region" description="Basic and acidic residues" evidence="4">
    <location>
        <begin position="1"/>
        <end position="11"/>
    </location>
</feature>
<sequence>MNAFAPRRDARPAGMPSPAPSDASLRATSLRTTSLERFVSASGAHLPPLEVVPQTATFRASLRGRNLHSGQLIQLASSPVRVTRTPRLASHTGTDHTFKLVWQLQGGAEMEQGNRTIRLGAGQMAVYRLSTPYRLHTFGDYRVLMLSLDLADMPEWRQLAERCQGQVLPWDAAVQGALAALRSQLVWGDDPMVAKVEEVALELVFDFLWRRQRQQLHCAPMPSERLVRARRLVLERLADPTLAPEDLASALNLSMRALYDEFRRHQLAPPATFIRELRLERCYLALLDAANRRNTITHIALEHGFVDGAHFARVFRQRYGISPVELRRRQGPLEH</sequence>
<dbReference type="SUPFAM" id="SSF46689">
    <property type="entry name" value="Homeodomain-like"/>
    <property type="match status" value="1"/>
</dbReference>
<evidence type="ECO:0000256" key="1">
    <source>
        <dbReference type="ARBA" id="ARBA00023015"/>
    </source>
</evidence>
<dbReference type="InterPro" id="IPR009057">
    <property type="entry name" value="Homeodomain-like_sf"/>
</dbReference>
<dbReference type="AlphaFoldDB" id="A0AAW4YWG5"/>
<organism evidence="6 7">
    <name type="scientific">Billgrantia desiderata</name>
    <dbReference type="NCBI Taxonomy" id="52021"/>
    <lineage>
        <taxon>Bacteria</taxon>
        <taxon>Pseudomonadati</taxon>
        <taxon>Pseudomonadota</taxon>
        <taxon>Gammaproteobacteria</taxon>
        <taxon>Oceanospirillales</taxon>
        <taxon>Halomonadaceae</taxon>
        <taxon>Billgrantia</taxon>
    </lineage>
</organism>
<reference evidence="6" key="2">
    <citation type="journal article" date="2021" name="Front. Microbiol.">
        <title>Aerobic Denitrification and Heterotrophic Sulfur Oxidation in the Genus Halomonas Revealed by Six Novel Species Characterizations and Genome-Based Analysis.</title>
        <authorList>
            <person name="Wang L."/>
            <person name="Shao Z."/>
        </authorList>
    </citation>
    <scope>NUCLEOTIDE SEQUENCE</scope>
    <source>
        <strain evidence="6">MCCC 1A05776</strain>
    </source>
</reference>
<dbReference type="RefSeq" id="WP_234240126.1">
    <property type="nucleotide sequence ID" value="NZ_JABFTS010000007.1"/>
</dbReference>
<feature type="domain" description="HTH araC/xylS-type" evidence="5">
    <location>
        <begin position="227"/>
        <end position="329"/>
    </location>
</feature>
<dbReference type="InterPro" id="IPR020449">
    <property type="entry name" value="Tscrpt_reg_AraC-type_HTH"/>
</dbReference>
<dbReference type="Pfam" id="PF12833">
    <property type="entry name" value="HTH_18"/>
    <property type="match status" value="1"/>
</dbReference>
<protein>
    <submittedName>
        <fullName evidence="6">Helix-turn-helix domain-containing protein</fullName>
    </submittedName>
</protein>
<evidence type="ECO:0000256" key="3">
    <source>
        <dbReference type="ARBA" id="ARBA00023163"/>
    </source>
</evidence>
<dbReference type="PROSITE" id="PS01124">
    <property type="entry name" value="HTH_ARAC_FAMILY_2"/>
    <property type="match status" value="1"/>
</dbReference>